<dbReference type="PANTHER" id="PTHR39163">
    <property type="entry name" value="FERREDOXIN"/>
    <property type="match status" value="1"/>
</dbReference>
<dbReference type="PANTHER" id="PTHR39163:SF1">
    <property type="entry name" value="FERREDOXIN"/>
    <property type="match status" value="1"/>
</dbReference>
<sequence length="64" mass="7140">MKVTIIPEKCIACGLCQTYSDNFDYYDNGIVKFVNSDDLQLELPDKDSTVLAVKNCPTKALISH</sequence>
<dbReference type="EMBL" id="JBEPLN010000001">
    <property type="protein sequence ID" value="MET3633450.1"/>
    <property type="molecule type" value="Genomic_DNA"/>
</dbReference>
<comment type="caution">
    <text evidence="2">The sequence shown here is derived from an EMBL/GenBank/DDBJ whole genome shotgun (WGS) entry which is preliminary data.</text>
</comment>
<organism evidence="2 3">
    <name type="scientific">Streptococcus porcorum</name>
    <dbReference type="NCBI Taxonomy" id="701526"/>
    <lineage>
        <taxon>Bacteria</taxon>
        <taxon>Bacillati</taxon>
        <taxon>Bacillota</taxon>
        <taxon>Bacilli</taxon>
        <taxon>Lactobacillales</taxon>
        <taxon>Streptococcaceae</taxon>
        <taxon>Streptococcus</taxon>
    </lineage>
</organism>
<keyword evidence="3" id="KW-1185">Reference proteome</keyword>
<dbReference type="Gene3D" id="3.30.70.20">
    <property type="match status" value="1"/>
</dbReference>
<accession>A0ABV2JCG6</accession>
<name>A0ABV2JCG6_9STRE</name>
<dbReference type="InterPro" id="IPR052395">
    <property type="entry name" value="ET_Ferredoxin"/>
</dbReference>
<dbReference type="Pfam" id="PF13459">
    <property type="entry name" value="Fer4_15"/>
    <property type="match status" value="1"/>
</dbReference>
<gene>
    <name evidence="2" type="ORF">ABID28_000080</name>
</gene>
<dbReference type="SUPFAM" id="SSF54862">
    <property type="entry name" value="4Fe-4S ferredoxins"/>
    <property type="match status" value="1"/>
</dbReference>
<protein>
    <submittedName>
        <fullName evidence="2">Ferredoxin</fullName>
    </submittedName>
</protein>
<comment type="cofactor">
    <cofactor evidence="1">
        <name>[4Fe-4S] cluster</name>
        <dbReference type="ChEBI" id="CHEBI:49883"/>
    </cofactor>
</comment>
<dbReference type="RefSeq" id="WP_354367043.1">
    <property type="nucleotide sequence ID" value="NZ_JBEPLN010000001.1"/>
</dbReference>
<evidence type="ECO:0000313" key="2">
    <source>
        <dbReference type="EMBL" id="MET3633450.1"/>
    </source>
</evidence>
<proteinExistence type="predicted"/>
<evidence type="ECO:0000313" key="3">
    <source>
        <dbReference type="Proteomes" id="UP001549037"/>
    </source>
</evidence>
<evidence type="ECO:0000256" key="1">
    <source>
        <dbReference type="ARBA" id="ARBA00001966"/>
    </source>
</evidence>
<dbReference type="Proteomes" id="UP001549037">
    <property type="component" value="Unassembled WGS sequence"/>
</dbReference>
<reference evidence="2 3" key="1">
    <citation type="submission" date="2024-06" db="EMBL/GenBank/DDBJ databases">
        <title>Genomic Encyclopedia of Type Strains, Phase IV (KMG-IV): sequencing the most valuable type-strain genomes for metagenomic binning, comparative biology and taxonomic classification.</title>
        <authorList>
            <person name="Goeker M."/>
        </authorList>
    </citation>
    <scope>NUCLEOTIDE SEQUENCE [LARGE SCALE GENOMIC DNA]</scope>
    <source>
        <strain evidence="2 3">DSM 28302</strain>
    </source>
</reference>